<dbReference type="AlphaFoldDB" id="A0A021VMM4"/>
<feature type="region of interest" description="Disordered" evidence="1">
    <location>
        <begin position="22"/>
        <end position="43"/>
    </location>
</feature>
<protein>
    <submittedName>
        <fullName evidence="2">Uncharacterized protein</fullName>
    </submittedName>
</protein>
<accession>A0A021VMM4</accession>
<evidence type="ECO:0000313" key="3">
    <source>
        <dbReference type="Proteomes" id="UP000019753"/>
    </source>
</evidence>
<dbReference type="Proteomes" id="UP000019753">
    <property type="component" value="Unassembled WGS sequence"/>
</dbReference>
<reference evidence="2 3" key="1">
    <citation type="submission" date="2014-01" db="EMBL/GenBank/DDBJ databases">
        <title>Actinotalea ferrariae CF5-4.</title>
        <authorList>
            <person name="Chen F."/>
            <person name="Li Y."/>
            <person name="Wang G."/>
        </authorList>
    </citation>
    <scope>NUCLEOTIDE SEQUENCE [LARGE SCALE GENOMIC DNA]</scope>
    <source>
        <strain evidence="2 3">CF5-4</strain>
    </source>
</reference>
<sequence length="171" mass="17960">MSPVPTLELAPHVEPTCVEVNVGPRQPEHLAPPQAQRDREHERDTVRLALGRGEDPAGFVDGQGFDLGRVVPGRVRQRDGIAREAPSSNGVVEGLVERPAHVVDGAGVQAVGEQDGVEVLHVLGLERIEPVLADGGVDVAVDVDRVAGQGARSDPQLGGGQPLGQPCLEPR</sequence>
<proteinExistence type="predicted"/>
<evidence type="ECO:0000256" key="1">
    <source>
        <dbReference type="SAM" id="MobiDB-lite"/>
    </source>
</evidence>
<name>A0A021VMM4_9CELL</name>
<gene>
    <name evidence="2" type="ORF">N866_08495</name>
</gene>
<keyword evidence="3" id="KW-1185">Reference proteome</keyword>
<dbReference type="EMBL" id="AXCW01000239">
    <property type="protein sequence ID" value="EYR62449.1"/>
    <property type="molecule type" value="Genomic_DNA"/>
</dbReference>
<evidence type="ECO:0000313" key="2">
    <source>
        <dbReference type="EMBL" id="EYR62449.1"/>
    </source>
</evidence>
<feature type="region of interest" description="Disordered" evidence="1">
    <location>
        <begin position="149"/>
        <end position="171"/>
    </location>
</feature>
<organism evidence="2 3">
    <name type="scientific">Actinotalea ferrariae CF5-4</name>
    <dbReference type="NCBI Taxonomy" id="948458"/>
    <lineage>
        <taxon>Bacteria</taxon>
        <taxon>Bacillati</taxon>
        <taxon>Actinomycetota</taxon>
        <taxon>Actinomycetes</taxon>
        <taxon>Micrococcales</taxon>
        <taxon>Cellulomonadaceae</taxon>
        <taxon>Actinotalea</taxon>
    </lineage>
</organism>
<comment type="caution">
    <text evidence="2">The sequence shown here is derived from an EMBL/GenBank/DDBJ whole genome shotgun (WGS) entry which is preliminary data.</text>
</comment>